<feature type="region of interest" description="Disordered" evidence="1">
    <location>
        <begin position="27"/>
        <end position="50"/>
    </location>
</feature>
<protein>
    <submittedName>
        <fullName evidence="2">Uncharacterized protein</fullName>
    </submittedName>
</protein>
<dbReference type="Proteomes" id="UP001223072">
    <property type="component" value="Unassembled WGS sequence"/>
</dbReference>
<organism evidence="2 3">
    <name type="scientific">Streptomyces turgidiscabies</name>
    <dbReference type="NCBI Taxonomy" id="85558"/>
    <lineage>
        <taxon>Bacteria</taxon>
        <taxon>Bacillati</taxon>
        <taxon>Actinomycetota</taxon>
        <taxon>Actinomycetes</taxon>
        <taxon>Kitasatosporales</taxon>
        <taxon>Streptomycetaceae</taxon>
        <taxon>Streptomyces</taxon>
    </lineage>
</organism>
<evidence type="ECO:0000313" key="3">
    <source>
        <dbReference type="Proteomes" id="UP001223072"/>
    </source>
</evidence>
<comment type="caution">
    <text evidence="2">The sequence shown here is derived from an EMBL/GenBank/DDBJ whole genome shotgun (WGS) entry which is preliminary data.</text>
</comment>
<name>A0ABU0RU06_9ACTN</name>
<reference evidence="2 3" key="1">
    <citation type="submission" date="2023-07" db="EMBL/GenBank/DDBJ databases">
        <title>Comparative genomics of wheat-associated soil bacteria to identify genetic determinants of phenazine resistance.</title>
        <authorList>
            <person name="Mouncey N."/>
        </authorList>
    </citation>
    <scope>NUCLEOTIDE SEQUENCE [LARGE SCALE GENOMIC DNA]</scope>
    <source>
        <strain evidence="2 3">W2I16</strain>
    </source>
</reference>
<feature type="compositionally biased region" description="Low complexity" evidence="1">
    <location>
        <begin position="31"/>
        <end position="41"/>
    </location>
</feature>
<sequence>MATLAPRDAASAMTNQHQALAFVWPERSRRQATTSSRSTETGYAYAFHPS</sequence>
<keyword evidence="3" id="KW-1185">Reference proteome</keyword>
<accession>A0ABU0RU06</accession>
<evidence type="ECO:0000256" key="1">
    <source>
        <dbReference type="SAM" id="MobiDB-lite"/>
    </source>
</evidence>
<dbReference type="EMBL" id="JAUSZS010000004">
    <property type="protein sequence ID" value="MDQ0934410.1"/>
    <property type="molecule type" value="Genomic_DNA"/>
</dbReference>
<gene>
    <name evidence="2" type="ORF">QFZ49_004350</name>
</gene>
<proteinExistence type="predicted"/>
<evidence type="ECO:0000313" key="2">
    <source>
        <dbReference type="EMBL" id="MDQ0934410.1"/>
    </source>
</evidence>